<organism evidence="2 3">
    <name type="scientific">Cuscuta campestris</name>
    <dbReference type="NCBI Taxonomy" id="132261"/>
    <lineage>
        <taxon>Eukaryota</taxon>
        <taxon>Viridiplantae</taxon>
        <taxon>Streptophyta</taxon>
        <taxon>Embryophyta</taxon>
        <taxon>Tracheophyta</taxon>
        <taxon>Spermatophyta</taxon>
        <taxon>Magnoliopsida</taxon>
        <taxon>eudicotyledons</taxon>
        <taxon>Gunneridae</taxon>
        <taxon>Pentapetalae</taxon>
        <taxon>asterids</taxon>
        <taxon>lamiids</taxon>
        <taxon>Solanales</taxon>
        <taxon>Convolvulaceae</taxon>
        <taxon>Cuscuteae</taxon>
        <taxon>Cuscuta</taxon>
        <taxon>Cuscuta subgen. Grammica</taxon>
        <taxon>Cuscuta sect. Cleistogrammica</taxon>
    </lineage>
</organism>
<feature type="compositionally biased region" description="Basic and acidic residues" evidence="1">
    <location>
        <begin position="79"/>
        <end position="96"/>
    </location>
</feature>
<dbReference type="PANTHER" id="PTHR36898">
    <property type="entry name" value="OSJNBB0026I12.6 PROTEIN"/>
    <property type="match status" value="1"/>
</dbReference>
<dbReference type="Pfam" id="PF04751">
    <property type="entry name" value="DarP"/>
    <property type="match status" value="1"/>
</dbReference>
<dbReference type="EMBL" id="OOIL02001580">
    <property type="protein sequence ID" value="VFQ76904.1"/>
    <property type="molecule type" value="Genomic_DNA"/>
</dbReference>
<protein>
    <submittedName>
        <fullName evidence="2">Uncharacterized protein</fullName>
    </submittedName>
</protein>
<feature type="region of interest" description="Disordered" evidence="1">
    <location>
        <begin position="194"/>
        <end position="218"/>
    </location>
</feature>
<dbReference type="InterPro" id="IPR006839">
    <property type="entry name" value="DarP"/>
</dbReference>
<evidence type="ECO:0000256" key="1">
    <source>
        <dbReference type="SAM" id="MobiDB-lite"/>
    </source>
</evidence>
<dbReference type="PANTHER" id="PTHR36898:SF1">
    <property type="entry name" value="OS04G0250700 PROTEIN"/>
    <property type="match status" value="1"/>
</dbReference>
<dbReference type="OrthoDB" id="1932188at2759"/>
<dbReference type="InterPro" id="IPR023153">
    <property type="entry name" value="DarP_sf"/>
</dbReference>
<dbReference type="AlphaFoldDB" id="A0A484LKS8"/>
<accession>A0A484LKS8</accession>
<reference evidence="2 3" key="1">
    <citation type="submission" date="2018-04" db="EMBL/GenBank/DDBJ databases">
        <authorList>
            <person name="Vogel A."/>
        </authorList>
    </citation>
    <scope>NUCLEOTIDE SEQUENCE [LARGE SCALE GENOMIC DNA]</scope>
</reference>
<evidence type="ECO:0000313" key="2">
    <source>
        <dbReference type="EMBL" id="VFQ76904.1"/>
    </source>
</evidence>
<dbReference type="Proteomes" id="UP000595140">
    <property type="component" value="Unassembled WGS sequence"/>
</dbReference>
<sequence>MMKAQAMMRVWLKGPPGWRRRHICSPRAVMTVRFLLHSPLQSYPPAFCLPPPPFSSIHSTSPRHLSFRSGAVKQPADSIPRESSESDGKGGSDKGNRGRNAKKREARRAVSWGIELAKCSPPQIKRILRVASLQEDVYDALMLVKRLGPDVREGKRRQFSYIGRLLRDVEPELMDELIKATYNGDHDQVRALSRSRTQSIEDFDESDYEDEEEDDDDAKDENIELADRWFDGLINKNIEVSNEIYSLREVEFDRQELRNLVRNVQSIELPLITEEGKEGEVDMAFLKAKKSLTRFLRRIAKQVLRAE</sequence>
<proteinExistence type="predicted"/>
<name>A0A484LKS8_9ASTE</name>
<dbReference type="SUPFAM" id="SSF158710">
    <property type="entry name" value="PSPTO4464-like"/>
    <property type="match status" value="1"/>
</dbReference>
<keyword evidence="3" id="KW-1185">Reference proteome</keyword>
<dbReference type="Gene3D" id="1.10.60.30">
    <property type="entry name" value="PSPTO4464-like domains"/>
    <property type="match status" value="2"/>
</dbReference>
<dbReference type="CDD" id="cd16331">
    <property type="entry name" value="YjgA-like"/>
    <property type="match status" value="1"/>
</dbReference>
<evidence type="ECO:0000313" key="3">
    <source>
        <dbReference type="Proteomes" id="UP000595140"/>
    </source>
</evidence>
<feature type="compositionally biased region" description="Acidic residues" evidence="1">
    <location>
        <begin position="201"/>
        <end position="218"/>
    </location>
</feature>
<feature type="region of interest" description="Disordered" evidence="1">
    <location>
        <begin position="59"/>
        <end position="105"/>
    </location>
</feature>
<gene>
    <name evidence="2" type="ORF">CCAM_LOCUS18680</name>
</gene>